<evidence type="ECO:0000259" key="9">
    <source>
        <dbReference type="Pfam" id="PF17768"/>
    </source>
</evidence>
<dbReference type="SMR" id="A0A6P1E3N0"/>
<feature type="domain" description="DDH" evidence="6">
    <location>
        <begin position="83"/>
        <end position="230"/>
    </location>
</feature>
<evidence type="ECO:0000313" key="10">
    <source>
        <dbReference type="EMBL" id="QHB51787.1"/>
    </source>
</evidence>
<dbReference type="Pfam" id="PF01368">
    <property type="entry name" value="DHH"/>
    <property type="match status" value="1"/>
</dbReference>
<dbReference type="Pfam" id="PF17768">
    <property type="entry name" value="RecJ_OB"/>
    <property type="match status" value="1"/>
</dbReference>
<keyword evidence="4" id="KW-0378">Hydrolase</keyword>
<dbReference type="InterPro" id="IPR041122">
    <property type="entry name" value="RecJ_OB"/>
</dbReference>
<dbReference type="GO" id="GO:0008409">
    <property type="term" value="F:5'-3' exonuclease activity"/>
    <property type="evidence" value="ECO:0007669"/>
    <property type="project" value="InterPro"/>
</dbReference>
<dbReference type="InterPro" id="IPR004610">
    <property type="entry name" value="RecJ"/>
</dbReference>
<evidence type="ECO:0000256" key="3">
    <source>
        <dbReference type="ARBA" id="ARBA00022722"/>
    </source>
</evidence>
<dbReference type="Gene3D" id="3.10.310.30">
    <property type="match status" value="1"/>
</dbReference>
<dbReference type="InterPro" id="IPR018779">
    <property type="entry name" value="RecJ_C"/>
</dbReference>
<comment type="similarity">
    <text evidence="1">Belongs to the RecJ family.</text>
</comment>
<accession>A0A6P1E3N0</accession>
<dbReference type="Gene3D" id="3.90.1640.30">
    <property type="match status" value="1"/>
</dbReference>
<dbReference type="InterPro" id="IPR003156">
    <property type="entry name" value="DHHA1_dom"/>
</dbReference>
<sequence length="776" mass="86031">MIDSKFKWRIRQNTDPQQVQALSEALKIDPLIASILLQRGVSTEEAAQDFLTPSSKDFHDPYLMHDMKKGIARIQHAVENEEQITVYGDYDADGITSTTIMYEVLNDLGANVDYYIPNRFSDGYGPNVDAFEKIINNGTTLIITVDNGVAGNEAIDVANSLHCDVLVTDHHSLPEVLPNAYAIIHPRVKNQEGRAYPFGDLSGAGVALKVAQALMEDLPIDFIDVAAIGTVADIVSLKDENRAIVKFGLNAIRNTQRPGLLALIKAADIDLSKFDEQDIGFGIAPRLNSLGRIDDANIGVELLSTFDDQKATELAKFADHQNDSRKSLVDEFYQQAVQMVESSGDAENRSTLVVVGDDWHQGVLGIVASKLVEKYGRPTIVLTSQDGNDQVKGSGRSVESFDLFSAIDPIRDQTIGFGGHHSAVGLTINKDKISVLKDQLEKAAEDQELDLSQKPTLDIAAKISADQIDNQFIKNLNVLAPFGQDNPKPVFEIEYDQLIDVKTMGKTGDHLRFSLVKNKSRLTAVAFGQGAAAGQLSNGSASIKVSGEINENTWNNHTTIQLMVSDLKQIALPIVDERTQKLHKQMFSQLGTYVFFHENVFTQLKGYINDDSSALMYDQLASNKIVGTKLFIVDCPDVVDDLATVLRHSHPKTTVLYLYKKRLISRIGMPDRSSYAKLFRFVKNNPNLNIGTQLQKLAKQLNLTSRTVVFMIQVFLELDFITIHDKIINLNPHYLSKDLKSAPSYHLRQEQVKTEKALLVSNTKELVSFVKGYLDN</sequence>
<evidence type="ECO:0000259" key="8">
    <source>
        <dbReference type="Pfam" id="PF10141"/>
    </source>
</evidence>
<dbReference type="PANTHER" id="PTHR30255:SF2">
    <property type="entry name" value="SINGLE-STRANDED-DNA-SPECIFIC EXONUCLEASE RECJ"/>
    <property type="match status" value="1"/>
</dbReference>
<dbReference type="GO" id="GO:0006310">
    <property type="term" value="P:DNA recombination"/>
    <property type="evidence" value="ECO:0007669"/>
    <property type="project" value="InterPro"/>
</dbReference>
<protein>
    <recommendedName>
        <fullName evidence="2">Single-stranded-DNA-specific exonuclease RecJ</fullName>
    </recommendedName>
</protein>
<feature type="domain" description="Single-stranded-DNA-specific exonuclease RecJ C-terminal" evidence="8">
    <location>
        <begin position="574"/>
        <end position="769"/>
    </location>
</feature>
<organism evidence="10 11">
    <name type="scientific">Lentilactobacillus hilgardii</name>
    <name type="common">Lactobacillus hilgardii</name>
    <dbReference type="NCBI Taxonomy" id="1588"/>
    <lineage>
        <taxon>Bacteria</taxon>
        <taxon>Bacillati</taxon>
        <taxon>Bacillota</taxon>
        <taxon>Bacilli</taxon>
        <taxon>Lactobacillales</taxon>
        <taxon>Lactobacillaceae</taxon>
        <taxon>Lentilactobacillus</taxon>
    </lineage>
</organism>
<keyword evidence="5 10" id="KW-0269">Exonuclease</keyword>
<dbReference type="Pfam" id="PF10141">
    <property type="entry name" value="ssDNA-exonuc_C"/>
    <property type="match status" value="1"/>
</dbReference>
<evidence type="ECO:0000259" key="6">
    <source>
        <dbReference type="Pfam" id="PF01368"/>
    </source>
</evidence>
<feature type="domain" description="RecJ OB" evidence="9">
    <location>
        <begin position="461"/>
        <end position="566"/>
    </location>
</feature>
<dbReference type="Pfam" id="PF02272">
    <property type="entry name" value="DHHA1"/>
    <property type="match status" value="1"/>
</dbReference>
<dbReference type="GO" id="GO:0006281">
    <property type="term" value="P:DNA repair"/>
    <property type="evidence" value="ECO:0007669"/>
    <property type="project" value="InterPro"/>
</dbReference>
<gene>
    <name evidence="10" type="primary">recJ</name>
    <name evidence="10" type="ORF">GQR93_06030</name>
</gene>
<evidence type="ECO:0000256" key="4">
    <source>
        <dbReference type="ARBA" id="ARBA00022801"/>
    </source>
</evidence>
<dbReference type="InterPro" id="IPR051673">
    <property type="entry name" value="SSDNA_exonuclease_RecJ"/>
</dbReference>
<dbReference type="SUPFAM" id="SSF64182">
    <property type="entry name" value="DHH phosphoesterases"/>
    <property type="match status" value="1"/>
</dbReference>
<dbReference type="RefSeq" id="WP_159298722.1">
    <property type="nucleotide sequence ID" value="NZ_CP047121.1"/>
</dbReference>
<dbReference type="PANTHER" id="PTHR30255">
    <property type="entry name" value="SINGLE-STRANDED-DNA-SPECIFIC EXONUCLEASE RECJ"/>
    <property type="match status" value="1"/>
</dbReference>
<evidence type="ECO:0000256" key="1">
    <source>
        <dbReference type="ARBA" id="ARBA00005915"/>
    </source>
</evidence>
<dbReference type="AlphaFoldDB" id="A0A6P1E3N0"/>
<dbReference type="GeneID" id="69057912"/>
<dbReference type="GO" id="GO:0003676">
    <property type="term" value="F:nucleic acid binding"/>
    <property type="evidence" value="ECO:0007669"/>
    <property type="project" value="InterPro"/>
</dbReference>
<dbReference type="NCBIfam" id="TIGR00644">
    <property type="entry name" value="recJ"/>
    <property type="match status" value="1"/>
</dbReference>
<feature type="domain" description="DHHA1" evidence="7">
    <location>
        <begin position="352"/>
        <end position="444"/>
    </location>
</feature>
<dbReference type="InterPro" id="IPR001667">
    <property type="entry name" value="DDH_dom"/>
</dbReference>
<keyword evidence="3" id="KW-0540">Nuclease</keyword>
<name>A0A6P1E3N0_LENHI</name>
<evidence type="ECO:0000259" key="7">
    <source>
        <dbReference type="Pfam" id="PF02272"/>
    </source>
</evidence>
<reference evidence="10 11" key="1">
    <citation type="submission" date="2019-12" db="EMBL/GenBank/DDBJ databases">
        <title>Lactobacillus hilgardii FLUB.</title>
        <authorList>
            <person name="Gustaw K."/>
        </authorList>
    </citation>
    <scope>NUCLEOTIDE SEQUENCE [LARGE SCALE GENOMIC DNA]</scope>
    <source>
        <strain evidence="10 11">FLUB</strain>
    </source>
</reference>
<evidence type="ECO:0000256" key="5">
    <source>
        <dbReference type="ARBA" id="ARBA00022839"/>
    </source>
</evidence>
<proteinExistence type="inferred from homology"/>
<dbReference type="Proteomes" id="UP000465035">
    <property type="component" value="Chromosome"/>
</dbReference>
<dbReference type="InterPro" id="IPR038763">
    <property type="entry name" value="DHH_sf"/>
</dbReference>
<evidence type="ECO:0000313" key="11">
    <source>
        <dbReference type="Proteomes" id="UP000465035"/>
    </source>
</evidence>
<dbReference type="EMBL" id="CP047121">
    <property type="protein sequence ID" value="QHB51787.1"/>
    <property type="molecule type" value="Genomic_DNA"/>
</dbReference>
<evidence type="ECO:0000256" key="2">
    <source>
        <dbReference type="ARBA" id="ARBA00019841"/>
    </source>
</evidence>